<keyword evidence="2" id="KW-0812">Transmembrane</keyword>
<accession>A0A4T0GHA9</accession>
<gene>
    <name evidence="3" type="ORF">E3P86_00498</name>
</gene>
<keyword evidence="2" id="KW-1133">Transmembrane helix</keyword>
<evidence type="ECO:0000313" key="4">
    <source>
        <dbReference type="Proteomes" id="UP000310689"/>
    </source>
</evidence>
<proteinExistence type="predicted"/>
<feature type="region of interest" description="Disordered" evidence="1">
    <location>
        <begin position="137"/>
        <end position="161"/>
    </location>
</feature>
<name>A0A4T0GHA9_WALIC</name>
<comment type="caution">
    <text evidence="3">The sequence shown here is derived from an EMBL/GenBank/DDBJ whole genome shotgun (WGS) entry which is preliminary data.</text>
</comment>
<feature type="compositionally biased region" description="Low complexity" evidence="1">
    <location>
        <begin position="149"/>
        <end position="160"/>
    </location>
</feature>
<feature type="transmembrane region" description="Helical" evidence="2">
    <location>
        <begin position="105"/>
        <end position="126"/>
    </location>
</feature>
<protein>
    <submittedName>
        <fullName evidence="3">Uncharacterized protein</fullName>
    </submittedName>
</protein>
<keyword evidence="2" id="KW-0472">Membrane</keyword>
<reference evidence="3 4" key="1">
    <citation type="submission" date="2019-03" db="EMBL/GenBank/DDBJ databases">
        <title>Sequencing 23 genomes of Wallemia ichthyophaga.</title>
        <authorList>
            <person name="Gostincar C."/>
        </authorList>
    </citation>
    <scope>NUCLEOTIDE SEQUENCE [LARGE SCALE GENOMIC DNA]</scope>
    <source>
        <strain evidence="3 4">EXF-6200</strain>
    </source>
</reference>
<sequence length="296" mass="33281">MPAIYLDYTKPHAQQQPTPHLADLGWFEQMQMQFQLPKQESMFRHWENPSLPIAGVNMVPRGVLNETIASGSSSNEDDDVMPPSIRVRDFDANKDKKLAIDGMKVLPITISVFVFAVLLIAFVSLIKCYRRRQKAKSEAMEVEDETVGSSSKTSLSSGSSFDDIKAMENKHTKDMKDIQPIHPAVLDKYTTAPTKITNLRQLQAMQKESQRQAPTMRQWTPGSSPIAPPVKPWTNHLPIKDKRSPKQSSPYPIVKDNELPAIPQDAFTSPNFASHYAYYSSPRAGVGRKGRTSTRR</sequence>
<evidence type="ECO:0000313" key="3">
    <source>
        <dbReference type="EMBL" id="TIB42150.1"/>
    </source>
</evidence>
<dbReference type="AlphaFoldDB" id="A0A4T0GHA9"/>
<dbReference type="Proteomes" id="UP000310689">
    <property type="component" value="Unassembled WGS sequence"/>
</dbReference>
<dbReference type="EMBL" id="SPOI01000011">
    <property type="protein sequence ID" value="TIB42150.1"/>
    <property type="molecule type" value="Genomic_DNA"/>
</dbReference>
<organism evidence="3 4">
    <name type="scientific">Wallemia ichthyophaga</name>
    <dbReference type="NCBI Taxonomy" id="245174"/>
    <lineage>
        <taxon>Eukaryota</taxon>
        <taxon>Fungi</taxon>
        <taxon>Dikarya</taxon>
        <taxon>Basidiomycota</taxon>
        <taxon>Wallemiomycotina</taxon>
        <taxon>Wallemiomycetes</taxon>
        <taxon>Wallemiales</taxon>
        <taxon>Wallemiaceae</taxon>
        <taxon>Wallemia</taxon>
    </lineage>
</organism>
<dbReference type="OMA" id="PNFASHY"/>
<feature type="compositionally biased region" description="Polar residues" evidence="1">
    <location>
        <begin position="206"/>
        <end position="223"/>
    </location>
</feature>
<evidence type="ECO:0000256" key="1">
    <source>
        <dbReference type="SAM" id="MobiDB-lite"/>
    </source>
</evidence>
<feature type="region of interest" description="Disordered" evidence="1">
    <location>
        <begin position="206"/>
        <end position="257"/>
    </location>
</feature>
<evidence type="ECO:0000256" key="2">
    <source>
        <dbReference type="SAM" id="Phobius"/>
    </source>
</evidence>